<dbReference type="PANTHER" id="PTHR10491">
    <property type="entry name" value="DTDP-4-DEHYDRORHAMNOSE REDUCTASE"/>
    <property type="match status" value="1"/>
</dbReference>
<dbReference type="Pfam" id="PF04321">
    <property type="entry name" value="RmlD_sub_bind"/>
    <property type="match status" value="1"/>
</dbReference>
<gene>
    <name evidence="8" type="ORF">LEP1GSC186_2516</name>
</gene>
<comment type="function">
    <text evidence="6">Catalyzes the reduction of dTDP-6-deoxy-L-lyxo-4-hexulose to yield dTDP-L-rhamnose.</text>
</comment>
<dbReference type="InterPro" id="IPR005913">
    <property type="entry name" value="dTDP_dehydrorham_reduct"/>
</dbReference>
<evidence type="ECO:0000256" key="6">
    <source>
        <dbReference type="RuleBase" id="RU364082"/>
    </source>
</evidence>
<feature type="domain" description="RmlD-like substrate binding" evidence="7">
    <location>
        <begin position="2"/>
        <end position="277"/>
    </location>
</feature>
<dbReference type="EMBL" id="AHOP02000001">
    <property type="protein sequence ID" value="EMO43117.1"/>
    <property type="molecule type" value="Genomic_DNA"/>
</dbReference>
<organism evidence="8 9">
    <name type="scientific">Leptospira noguchii serovar Autumnalis str. ZUN142</name>
    <dbReference type="NCBI Taxonomy" id="1085540"/>
    <lineage>
        <taxon>Bacteria</taxon>
        <taxon>Pseudomonadati</taxon>
        <taxon>Spirochaetota</taxon>
        <taxon>Spirochaetia</taxon>
        <taxon>Leptospirales</taxon>
        <taxon>Leptospiraceae</taxon>
        <taxon>Leptospira</taxon>
    </lineage>
</organism>
<dbReference type="InterPro" id="IPR029903">
    <property type="entry name" value="RmlD-like-bd"/>
</dbReference>
<keyword evidence="6" id="KW-0560">Oxidoreductase</keyword>
<comment type="catalytic activity">
    <reaction evidence="5">
        <text>dTDP-beta-L-rhamnose + NADP(+) = dTDP-4-dehydro-beta-L-rhamnose + NADPH + H(+)</text>
        <dbReference type="Rhea" id="RHEA:21796"/>
        <dbReference type="ChEBI" id="CHEBI:15378"/>
        <dbReference type="ChEBI" id="CHEBI:57510"/>
        <dbReference type="ChEBI" id="CHEBI:57783"/>
        <dbReference type="ChEBI" id="CHEBI:58349"/>
        <dbReference type="ChEBI" id="CHEBI:62830"/>
        <dbReference type="EC" id="1.1.1.133"/>
    </reaction>
</comment>
<evidence type="ECO:0000256" key="2">
    <source>
        <dbReference type="ARBA" id="ARBA00010944"/>
    </source>
</evidence>
<dbReference type="EC" id="1.1.1.133" evidence="3 6"/>
<comment type="caution">
    <text evidence="8">The sequence shown here is derived from an EMBL/GenBank/DDBJ whole genome shotgun (WGS) entry which is preliminary data.</text>
</comment>
<evidence type="ECO:0000256" key="1">
    <source>
        <dbReference type="ARBA" id="ARBA00004781"/>
    </source>
</evidence>
<evidence type="ECO:0000256" key="3">
    <source>
        <dbReference type="ARBA" id="ARBA00012929"/>
    </source>
</evidence>
<dbReference type="InterPro" id="IPR036291">
    <property type="entry name" value="NAD(P)-bd_dom_sf"/>
</dbReference>
<proteinExistence type="inferred from homology"/>
<evidence type="ECO:0000313" key="8">
    <source>
        <dbReference type="EMBL" id="EMO43117.1"/>
    </source>
</evidence>
<dbReference type="GO" id="GO:0019305">
    <property type="term" value="P:dTDP-rhamnose biosynthetic process"/>
    <property type="evidence" value="ECO:0007669"/>
    <property type="project" value="UniProtKB-UniPathway"/>
</dbReference>
<sequence length="280" mass="31569">MLGNYLSKYFLGNNYNVVSLRKNHSLNLSGVEEIEIELLDFAAVKNLFNRVRPKYVIHCAGLTNVDECEKNESLAKKIHVDLSQLVAQISVELDIKMIHISTDHLWDGTKAMIKEDTPFCPLNVYGKTKAEAELAVLSANPKSLILRTNFFGPGLKWRQSFSDWIINSLNRNEKINAFADVFFTPISIFHLSDAILKLIQKQADGVYHVVGGERISKFEFAVLIAKTLDKSINLINPISIKDVTLYARRPLDMSLSAEKIQKLFGQPMSDIRTSIATLNN</sequence>
<dbReference type="UniPathway" id="UPA00124"/>
<dbReference type="PANTHER" id="PTHR10491:SF4">
    <property type="entry name" value="METHIONINE ADENOSYLTRANSFERASE 2 SUBUNIT BETA"/>
    <property type="match status" value="1"/>
</dbReference>
<accession>M6UDH6</accession>
<evidence type="ECO:0000256" key="5">
    <source>
        <dbReference type="ARBA" id="ARBA00048200"/>
    </source>
</evidence>
<protein>
    <recommendedName>
        <fullName evidence="4 6">dTDP-4-dehydrorhamnose reductase</fullName>
        <ecNumber evidence="3 6">1.1.1.133</ecNumber>
    </recommendedName>
</protein>
<dbReference type="Gene3D" id="3.40.50.720">
    <property type="entry name" value="NAD(P)-binding Rossmann-like Domain"/>
    <property type="match status" value="1"/>
</dbReference>
<evidence type="ECO:0000256" key="4">
    <source>
        <dbReference type="ARBA" id="ARBA00017099"/>
    </source>
</evidence>
<reference evidence="8 9" key="1">
    <citation type="submission" date="2013-01" db="EMBL/GenBank/DDBJ databases">
        <authorList>
            <person name="Harkins D.M."/>
            <person name="Durkin A.S."/>
            <person name="Brinkac L.M."/>
            <person name="Haft D.H."/>
            <person name="Selengut J.D."/>
            <person name="Sanka R."/>
            <person name="DePew J."/>
            <person name="Purushe J."/>
            <person name="Matthias M.A."/>
            <person name="Vinetz J.M."/>
            <person name="Sutton G.G."/>
            <person name="Nierman W.C."/>
            <person name="Fouts D.E."/>
        </authorList>
    </citation>
    <scope>NUCLEOTIDE SEQUENCE [LARGE SCALE GENOMIC DNA]</scope>
    <source>
        <strain evidence="8 9">ZUN142</strain>
    </source>
</reference>
<comment type="similarity">
    <text evidence="2 6">Belongs to the dTDP-4-dehydrorhamnose reductase family.</text>
</comment>
<comment type="pathway">
    <text evidence="1 6">Carbohydrate biosynthesis; dTDP-L-rhamnose biosynthesis.</text>
</comment>
<name>M6UDH6_9LEPT</name>
<dbReference type="AlphaFoldDB" id="M6UDH6"/>
<dbReference type="CDD" id="cd05254">
    <property type="entry name" value="dTDP_HR_like_SDR_e"/>
    <property type="match status" value="1"/>
</dbReference>
<dbReference type="GO" id="GO:0008831">
    <property type="term" value="F:dTDP-4-dehydrorhamnose reductase activity"/>
    <property type="evidence" value="ECO:0007669"/>
    <property type="project" value="UniProtKB-EC"/>
</dbReference>
<dbReference type="Proteomes" id="UP000012153">
    <property type="component" value="Unassembled WGS sequence"/>
</dbReference>
<keyword evidence="6" id="KW-0521">NADP</keyword>
<evidence type="ECO:0000313" key="9">
    <source>
        <dbReference type="Proteomes" id="UP000012153"/>
    </source>
</evidence>
<evidence type="ECO:0000259" key="7">
    <source>
        <dbReference type="Pfam" id="PF04321"/>
    </source>
</evidence>
<dbReference type="SUPFAM" id="SSF51735">
    <property type="entry name" value="NAD(P)-binding Rossmann-fold domains"/>
    <property type="match status" value="1"/>
</dbReference>